<dbReference type="EMBL" id="KN833055">
    <property type="protein sequence ID" value="KIM74807.1"/>
    <property type="molecule type" value="Genomic_DNA"/>
</dbReference>
<gene>
    <name evidence="1" type="ORF">PILCRDRAFT_827865</name>
</gene>
<reference evidence="2" key="2">
    <citation type="submission" date="2015-01" db="EMBL/GenBank/DDBJ databases">
        <title>Evolutionary Origins and Diversification of the Mycorrhizal Mutualists.</title>
        <authorList>
            <consortium name="DOE Joint Genome Institute"/>
            <consortium name="Mycorrhizal Genomics Consortium"/>
            <person name="Kohler A."/>
            <person name="Kuo A."/>
            <person name="Nagy L.G."/>
            <person name="Floudas D."/>
            <person name="Copeland A."/>
            <person name="Barry K.W."/>
            <person name="Cichocki N."/>
            <person name="Veneault-Fourrey C."/>
            <person name="LaButti K."/>
            <person name="Lindquist E.A."/>
            <person name="Lipzen A."/>
            <person name="Lundell T."/>
            <person name="Morin E."/>
            <person name="Murat C."/>
            <person name="Riley R."/>
            <person name="Ohm R."/>
            <person name="Sun H."/>
            <person name="Tunlid A."/>
            <person name="Henrissat B."/>
            <person name="Grigoriev I.V."/>
            <person name="Hibbett D.S."/>
            <person name="Martin F."/>
        </authorList>
    </citation>
    <scope>NUCLEOTIDE SEQUENCE [LARGE SCALE GENOMIC DNA]</scope>
    <source>
        <strain evidence="2">F 1598</strain>
    </source>
</reference>
<keyword evidence="2" id="KW-1185">Reference proteome</keyword>
<sequence>MVTTRAAVEARFAPYKVAFAVEACYSPMKTPPRDKVTSFDCKQNVLVNMSRI</sequence>
<dbReference type="HOGENOM" id="CLU_3088070_0_0_1"/>
<proteinExistence type="predicted"/>
<dbReference type="Proteomes" id="UP000054166">
    <property type="component" value="Unassembled WGS sequence"/>
</dbReference>
<reference evidence="1 2" key="1">
    <citation type="submission" date="2014-04" db="EMBL/GenBank/DDBJ databases">
        <authorList>
            <consortium name="DOE Joint Genome Institute"/>
            <person name="Kuo A."/>
            <person name="Tarkka M."/>
            <person name="Buscot F."/>
            <person name="Kohler A."/>
            <person name="Nagy L.G."/>
            <person name="Floudas D."/>
            <person name="Copeland A."/>
            <person name="Barry K.W."/>
            <person name="Cichocki N."/>
            <person name="Veneault-Fourrey C."/>
            <person name="LaButti K."/>
            <person name="Lindquist E.A."/>
            <person name="Lipzen A."/>
            <person name="Lundell T."/>
            <person name="Morin E."/>
            <person name="Murat C."/>
            <person name="Sun H."/>
            <person name="Tunlid A."/>
            <person name="Henrissat B."/>
            <person name="Grigoriev I.V."/>
            <person name="Hibbett D.S."/>
            <person name="Martin F."/>
            <person name="Nordberg H.P."/>
            <person name="Cantor M.N."/>
            <person name="Hua S.X."/>
        </authorList>
    </citation>
    <scope>NUCLEOTIDE SEQUENCE [LARGE SCALE GENOMIC DNA]</scope>
    <source>
        <strain evidence="1 2">F 1598</strain>
    </source>
</reference>
<dbReference type="AlphaFoldDB" id="A0A0C3BBV5"/>
<dbReference type="InParanoid" id="A0A0C3BBV5"/>
<accession>A0A0C3BBV5</accession>
<evidence type="ECO:0000313" key="2">
    <source>
        <dbReference type="Proteomes" id="UP000054166"/>
    </source>
</evidence>
<protein>
    <submittedName>
        <fullName evidence="1">Uncharacterized protein</fullName>
    </submittedName>
</protein>
<name>A0A0C3BBV5_PILCF</name>
<evidence type="ECO:0000313" key="1">
    <source>
        <dbReference type="EMBL" id="KIM74807.1"/>
    </source>
</evidence>
<organism evidence="1 2">
    <name type="scientific">Piloderma croceum (strain F 1598)</name>
    <dbReference type="NCBI Taxonomy" id="765440"/>
    <lineage>
        <taxon>Eukaryota</taxon>
        <taxon>Fungi</taxon>
        <taxon>Dikarya</taxon>
        <taxon>Basidiomycota</taxon>
        <taxon>Agaricomycotina</taxon>
        <taxon>Agaricomycetes</taxon>
        <taxon>Agaricomycetidae</taxon>
        <taxon>Atheliales</taxon>
        <taxon>Atheliaceae</taxon>
        <taxon>Piloderma</taxon>
    </lineage>
</organism>